<evidence type="ECO:0000313" key="2">
    <source>
        <dbReference type="EMBL" id="KAH8695969.1"/>
    </source>
</evidence>
<dbReference type="AlphaFoldDB" id="A0AAD4KTU4"/>
<keyword evidence="1" id="KW-0472">Membrane</keyword>
<dbReference type="Proteomes" id="UP001201262">
    <property type="component" value="Unassembled WGS sequence"/>
</dbReference>
<dbReference type="EMBL" id="JAJTJA010000007">
    <property type="protein sequence ID" value="KAH8695969.1"/>
    <property type="molecule type" value="Genomic_DNA"/>
</dbReference>
<sequence length="108" mass="12002">MAGLFTPSGISCYLVLSLTGLGIAGGFTRTLIPFRFSSRRSGARPNIIRSTLRQFSSSVSPSFMSPMVYSRGSLHSWYVGKPRAGREYIPWLTLIDSQHSSRSQIRRS</sequence>
<keyword evidence="1" id="KW-1133">Transmembrane helix</keyword>
<dbReference type="GeneID" id="70246564"/>
<evidence type="ECO:0000313" key="3">
    <source>
        <dbReference type="Proteomes" id="UP001201262"/>
    </source>
</evidence>
<gene>
    <name evidence="2" type="ORF">BGW36DRAFT_379992</name>
</gene>
<comment type="caution">
    <text evidence="2">The sequence shown here is derived from an EMBL/GenBank/DDBJ whole genome shotgun (WGS) entry which is preliminary data.</text>
</comment>
<feature type="transmembrane region" description="Helical" evidence="1">
    <location>
        <begin position="13"/>
        <end position="32"/>
    </location>
</feature>
<evidence type="ECO:0000256" key="1">
    <source>
        <dbReference type="SAM" id="Phobius"/>
    </source>
</evidence>
<reference evidence="2" key="1">
    <citation type="submission" date="2021-12" db="EMBL/GenBank/DDBJ databases">
        <title>Convergent genome expansion in fungi linked to evolution of root-endophyte symbiosis.</title>
        <authorList>
            <consortium name="DOE Joint Genome Institute"/>
            <person name="Ke Y.-H."/>
            <person name="Bonito G."/>
            <person name="Liao H.-L."/>
            <person name="Looney B."/>
            <person name="Rojas-Flechas A."/>
            <person name="Nash J."/>
            <person name="Hameed K."/>
            <person name="Schadt C."/>
            <person name="Martin F."/>
            <person name="Crous P.W."/>
            <person name="Miettinen O."/>
            <person name="Magnuson J.K."/>
            <person name="Labbe J."/>
            <person name="Jacobson D."/>
            <person name="Doktycz M.J."/>
            <person name="Veneault-Fourrey C."/>
            <person name="Kuo A."/>
            <person name="Mondo S."/>
            <person name="Calhoun S."/>
            <person name="Riley R."/>
            <person name="Ohm R."/>
            <person name="LaButti K."/>
            <person name="Andreopoulos B."/>
            <person name="Pangilinan J."/>
            <person name="Nolan M."/>
            <person name="Tritt A."/>
            <person name="Clum A."/>
            <person name="Lipzen A."/>
            <person name="Daum C."/>
            <person name="Barry K."/>
            <person name="Grigoriev I.V."/>
            <person name="Vilgalys R."/>
        </authorList>
    </citation>
    <scope>NUCLEOTIDE SEQUENCE</scope>
    <source>
        <strain evidence="2">PMI_201</strain>
    </source>
</reference>
<organism evidence="2 3">
    <name type="scientific">Talaromyces proteolyticus</name>
    <dbReference type="NCBI Taxonomy" id="1131652"/>
    <lineage>
        <taxon>Eukaryota</taxon>
        <taxon>Fungi</taxon>
        <taxon>Dikarya</taxon>
        <taxon>Ascomycota</taxon>
        <taxon>Pezizomycotina</taxon>
        <taxon>Eurotiomycetes</taxon>
        <taxon>Eurotiomycetidae</taxon>
        <taxon>Eurotiales</taxon>
        <taxon>Trichocomaceae</taxon>
        <taxon>Talaromyces</taxon>
        <taxon>Talaromyces sect. Bacilispori</taxon>
    </lineage>
</organism>
<name>A0AAD4KTU4_9EURO</name>
<keyword evidence="3" id="KW-1185">Reference proteome</keyword>
<accession>A0AAD4KTU4</accession>
<proteinExistence type="predicted"/>
<protein>
    <submittedName>
        <fullName evidence="2">Uncharacterized protein</fullName>
    </submittedName>
</protein>
<keyword evidence="1" id="KW-0812">Transmembrane</keyword>
<dbReference type="RefSeq" id="XP_046070907.1">
    <property type="nucleotide sequence ID" value="XM_046216277.1"/>
</dbReference>